<gene>
    <name evidence="4" type="primary">pgaB</name>
    <name evidence="4" type="ORF">DX912_06010</name>
</gene>
<dbReference type="InterPro" id="IPR051398">
    <property type="entry name" value="Polysacch_Deacetylase"/>
</dbReference>
<proteinExistence type="predicted"/>
<feature type="chain" id="PRO_5017812416" evidence="2">
    <location>
        <begin position="26"/>
        <end position="583"/>
    </location>
</feature>
<name>A0A3D8VFK1_9GAMM</name>
<dbReference type="GO" id="GO:0043708">
    <property type="term" value="P:cell adhesion involved in biofilm formation"/>
    <property type="evidence" value="ECO:0007669"/>
    <property type="project" value="InterPro"/>
</dbReference>
<dbReference type="InterPro" id="IPR032772">
    <property type="entry name" value="PGA_deacetylase_PgaB_C"/>
</dbReference>
<keyword evidence="1 2" id="KW-0732">Signal</keyword>
<dbReference type="Gene3D" id="3.20.20.80">
    <property type="entry name" value="Glycosidases"/>
    <property type="match status" value="1"/>
</dbReference>
<sequence>MKRFGYCIASLLVFVAMIAGSALHAAKPRNGDGTAFVAIALHDVVDTPAQLDEDSITSDRFVALLEWLTGNGWTAVSLDDIDRARRGIAPLPPKAVLITVDDGLASAYTRVYPLALAYRVPVVVALVGAWMDVPADGTVRYGERTLPRSAFISWRQAREMQASGWVEFASHSDALHTVVRANPQGNLLPAGQNRIFSDGAYEGDDAFRARIRADLLRSRERMRVELRREPRALVWPYGRYNEETLAIAKEIGFAFAMTLEPGPADATRPFAIERFLPTGDPDLSTWVSNLRLRDPWPSARRVVAIDPAQLVGGDATETDARLGRAIERLVALGATHAMLDAGTVSADGRLDSTWFPNAQLPVRADVLGRFAAQMRARAGVDVIVRLPHAAVLRRVGDPQRAVALYRDLAVHVPFEGLVLEDVPSLDNATARADESPWDVARRREAERFTGWPDADATAMRAFLAAERMRPGLQAYWLAPEGHGFDRPSSLAEVTLVPRTPDATTDDAAPPPAFARRVGLFLRMPDASSRSTHDLALSARTFQINGGTVIAWGPDDALATPADAQAIAPFVSARRFPPVQDRVP</sequence>
<dbReference type="InterPro" id="IPR002509">
    <property type="entry name" value="NODB_dom"/>
</dbReference>
<evidence type="ECO:0000259" key="3">
    <source>
        <dbReference type="PROSITE" id="PS51677"/>
    </source>
</evidence>
<dbReference type="PANTHER" id="PTHR34216">
    <property type="match status" value="1"/>
</dbReference>
<dbReference type="NCBIfam" id="TIGR03938">
    <property type="entry name" value="deacetyl_PgaB"/>
    <property type="match status" value="1"/>
</dbReference>
<feature type="signal peptide" evidence="2">
    <location>
        <begin position="1"/>
        <end position="25"/>
    </location>
</feature>
<dbReference type="SUPFAM" id="SSF88713">
    <property type="entry name" value="Glycoside hydrolase/deacetylase"/>
    <property type="match status" value="1"/>
</dbReference>
<dbReference type="Proteomes" id="UP000256829">
    <property type="component" value="Unassembled WGS sequence"/>
</dbReference>
<organism evidence="4 5">
    <name type="scientific">Lysobacter soli</name>
    <dbReference type="NCBI Taxonomy" id="453783"/>
    <lineage>
        <taxon>Bacteria</taxon>
        <taxon>Pseudomonadati</taxon>
        <taxon>Pseudomonadota</taxon>
        <taxon>Gammaproteobacteria</taxon>
        <taxon>Lysobacterales</taxon>
        <taxon>Lysobacteraceae</taxon>
        <taxon>Lysobacter</taxon>
    </lineage>
</organism>
<dbReference type="PANTHER" id="PTHR34216:SF7">
    <property type="entry name" value="POLY-BETA-1,6-N-ACETYL-D-GLUCOSAMINE N-DEACETYLASE"/>
    <property type="match status" value="1"/>
</dbReference>
<keyword evidence="5" id="KW-1185">Reference proteome</keyword>
<dbReference type="AlphaFoldDB" id="A0A3D8VFK1"/>
<dbReference type="Gene3D" id="3.20.20.370">
    <property type="entry name" value="Glycoside hydrolase/deacetylase"/>
    <property type="match status" value="1"/>
</dbReference>
<dbReference type="GO" id="GO:0016810">
    <property type="term" value="F:hydrolase activity, acting on carbon-nitrogen (but not peptide) bonds"/>
    <property type="evidence" value="ECO:0007669"/>
    <property type="project" value="InterPro"/>
</dbReference>
<feature type="domain" description="NodB homology" evidence="3">
    <location>
        <begin position="94"/>
        <end position="337"/>
    </location>
</feature>
<evidence type="ECO:0000313" key="5">
    <source>
        <dbReference type="Proteomes" id="UP000256829"/>
    </source>
</evidence>
<dbReference type="GO" id="GO:0005975">
    <property type="term" value="P:carbohydrate metabolic process"/>
    <property type="evidence" value="ECO:0007669"/>
    <property type="project" value="InterPro"/>
</dbReference>
<evidence type="ECO:0000256" key="2">
    <source>
        <dbReference type="SAM" id="SignalP"/>
    </source>
</evidence>
<evidence type="ECO:0000256" key="1">
    <source>
        <dbReference type="ARBA" id="ARBA00022729"/>
    </source>
</evidence>
<dbReference type="Pfam" id="PF14883">
    <property type="entry name" value="GHL13"/>
    <property type="match status" value="1"/>
</dbReference>
<dbReference type="Pfam" id="PF01522">
    <property type="entry name" value="Polysacc_deac_1"/>
    <property type="match status" value="1"/>
</dbReference>
<reference evidence="4 5" key="1">
    <citation type="submission" date="2018-08" db="EMBL/GenBank/DDBJ databases">
        <title>Lysobacter soli KCTC 22011, whole genome shotgun sequence.</title>
        <authorList>
            <person name="Zhang X."/>
            <person name="Feng G."/>
            <person name="Zhu H."/>
        </authorList>
    </citation>
    <scope>NUCLEOTIDE SEQUENCE [LARGE SCALE GENOMIC DNA]</scope>
    <source>
        <strain evidence="4 5">KCTC 22011</strain>
    </source>
</reference>
<dbReference type="EMBL" id="QTJR01000003">
    <property type="protein sequence ID" value="RDY68160.1"/>
    <property type="molecule type" value="Genomic_DNA"/>
</dbReference>
<accession>A0A3D8VFK1</accession>
<comment type="caution">
    <text evidence="4">The sequence shown here is derived from an EMBL/GenBank/DDBJ whole genome shotgun (WGS) entry which is preliminary data.</text>
</comment>
<protein>
    <submittedName>
        <fullName evidence="4">Poly-beta-1,6-N-acetyl-D-glucosamine N-deacetylase PgaB</fullName>
    </submittedName>
</protein>
<dbReference type="PROSITE" id="PS51677">
    <property type="entry name" value="NODB"/>
    <property type="match status" value="1"/>
</dbReference>
<dbReference type="InterPro" id="IPR011330">
    <property type="entry name" value="Glyco_hydro/deAcase_b/a-brl"/>
</dbReference>
<dbReference type="InterPro" id="IPR023854">
    <property type="entry name" value="PGA_deacetylase_PgaB"/>
</dbReference>
<dbReference type="RefSeq" id="WP_115841585.1">
    <property type="nucleotide sequence ID" value="NZ_CP183976.1"/>
</dbReference>
<evidence type="ECO:0000313" key="4">
    <source>
        <dbReference type="EMBL" id="RDY68160.1"/>
    </source>
</evidence>